<keyword evidence="4" id="KW-0722">Serine protease inhibitor</keyword>
<feature type="signal peptide" evidence="7">
    <location>
        <begin position="1"/>
        <end position="24"/>
    </location>
</feature>
<keyword evidence="6" id="KW-0325">Glycoprotein</keyword>
<dbReference type="Pfam" id="PF00050">
    <property type="entry name" value="Kazal_1"/>
    <property type="match status" value="3"/>
</dbReference>
<name>A0A452I2N2_9SAUR</name>
<evidence type="ECO:0000256" key="3">
    <source>
        <dbReference type="ARBA" id="ARBA00022690"/>
    </source>
</evidence>
<accession>A0A452I2N2</accession>
<dbReference type="PRINTS" id="PR00290">
    <property type="entry name" value="KAZALINHBTR"/>
</dbReference>
<keyword evidence="5" id="KW-1015">Disulfide bond</keyword>
<protein>
    <recommendedName>
        <fullName evidence="8">Kazal-like domain-containing protein</fullName>
    </recommendedName>
</protein>
<comment type="subcellular location">
    <subcellularLocation>
        <location evidence="1">Secreted</location>
    </subcellularLocation>
</comment>
<dbReference type="Gene3D" id="3.30.60.30">
    <property type="match status" value="3"/>
</dbReference>
<proteinExistence type="predicted"/>
<dbReference type="FunFam" id="3.30.60.30:FF:000036">
    <property type="entry name" value="Ovomucoid"/>
    <property type="match status" value="1"/>
</dbReference>
<dbReference type="GO" id="GO:0004867">
    <property type="term" value="F:serine-type endopeptidase inhibitor activity"/>
    <property type="evidence" value="ECO:0007669"/>
    <property type="project" value="UniProtKB-KW"/>
</dbReference>
<dbReference type="PANTHER" id="PTHR21312:SF28">
    <property type="entry name" value="OVOINHIBITOR-RELATED"/>
    <property type="match status" value="1"/>
</dbReference>
<dbReference type="AlphaFoldDB" id="A0A452I2N2"/>
<organism evidence="9 10">
    <name type="scientific">Gopherus agassizii</name>
    <name type="common">Agassiz's desert tortoise</name>
    <dbReference type="NCBI Taxonomy" id="38772"/>
    <lineage>
        <taxon>Eukaryota</taxon>
        <taxon>Metazoa</taxon>
        <taxon>Chordata</taxon>
        <taxon>Craniata</taxon>
        <taxon>Vertebrata</taxon>
        <taxon>Euteleostomi</taxon>
        <taxon>Archelosauria</taxon>
        <taxon>Testudinata</taxon>
        <taxon>Testudines</taxon>
        <taxon>Cryptodira</taxon>
        <taxon>Durocryptodira</taxon>
        <taxon>Testudinoidea</taxon>
        <taxon>Testudinidae</taxon>
        <taxon>Gopherus</taxon>
    </lineage>
</organism>
<keyword evidence="2" id="KW-0964">Secreted</keyword>
<dbReference type="Ensembl" id="ENSGAGT00000024791.1">
    <property type="protein sequence ID" value="ENSGAGP00000021764.1"/>
    <property type="gene ID" value="ENSGAGG00000015965.1"/>
</dbReference>
<feature type="domain" description="Kazal-like" evidence="8">
    <location>
        <begin position="154"/>
        <end position="195"/>
    </location>
</feature>
<dbReference type="InterPro" id="IPR001239">
    <property type="entry name" value="Prot_inh_Kazal-m"/>
</dbReference>
<dbReference type="PANTHER" id="PTHR21312">
    <property type="entry name" value="SERINE PROTEASE INHIBITOR"/>
    <property type="match status" value="1"/>
</dbReference>
<feature type="chain" id="PRO_5019042536" description="Kazal-like domain-containing protein" evidence="7">
    <location>
        <begin position="25"/>
        <end position="195"/>
    </location>
</feature>
<evidence type="ECO:0000313" key="9">
    <source>
        <dbReference type="Ensembl" id="ENSGAGP00000021764.1"/>
    </source>
</evidence>
<reference evidence="9" key="3">
    <citation type="submission" date="2025-09" db="UniProtKB">
        <authorList>
            <consortium name="Ensembl"/>
        </authorList>
    </citation>
    <scope>IDENTIFICATION</scope>
</reference>
<evidence type="ECO:0000256" key="1">
    <source>
        <dbReference type="ARBA" id="ARBA00004613"/>
    </source>
</evidence>
<evidence type="ECO:0000256" key="4">
    <source>
        <dbReference type="ARBA" id="ARBA00022900"/>
    </source>
</evidence>
<evidence type="ECO:0000313" key="10">
    <source>
        <dbReference type="Proteomes" id="UP000291020"/>
    </source>
</evidence>
<dbReference type="Proteomes" id="UP000291020">
    <property type="component" value="Unassembled WGS sequence"/>
</dbReference>
<sequence length="195" mass="21199">SVPVNGLALFHVSICDFLSAVALGSELDCSLYPSIETEDGQVLTGCPRILAEVCGTDGVTYPNDCMLCMCAHSLGKVTQGHHCDCLTLLFQVDCSKYRRIMTEDGKVLTACPLILKEVCGTDGITYPNECGLCAHNFKHGTNVTKKHNGKCKQETEAGFCSEYEEPPEICIMEYDPVCGTDGKTYSNKCEFCKAV</sequence>
<reference evidence="9" key="2">
    <citation type="submission" date="2025-08" db="UniProtKB">
        <authorList>
            <consortium name="Ensembl"/>
        </authorList>
    </citation>
    <scope>IDENTIFICATION</scope>
</reference>
<evidence type="ECO:0000256" key="7">
    <source>
        <dbReference type="SAM" id="SignalP"/>
    </source>
</evidence>
<feature type="domain" description="Kazal-like" evidence="8">
    <location>
        <begin position="23"/>
        <end position="87"/>
    </location>
</feature>
<evidence type="ECO:0000259" key="8">
    <source>
        <dbReference type="PROSITE" id="PS51465"/>
    </source>
</evidence>
<dbReference type="PROSITE" id="PS51465">
    <property type="entry name" value="KAZAL_2"/>
    <property type="match status" value="3"/>
</dbReference>
<dbReference type="SMART" id="SM00280">
    <property type="entry name" value="KAZAL"/>
    <property type="match status" value="3"/>
</dbReference>
<evidence type="ECO:0000256" key="2">
    <source>
        <dbReference type="ARBA" id="ARBA00022525"/>
    </source>
</evidence>
<dbReference type="PROSITE" id="PS00282">
    <property type="entry name" value="KAZAL_1"/>
    <property type="match status" value="2"/>
</dbReference>
<keyword evidence="3" id="KW-0646">Protease inhibitor</keyword>
<keyword evidence="7" id="KW-0732">Signal</keyword>
<evidence type="ECO:0000256" key="5">
    <source>
        <dbReference type="ARBA" id="ARBA00023157"/>
    </source>
</evidence>
<evidence type="ECO:0000256" key="6">
    <source>
        <dbReference type="ARBA" id="ARBA00023180"/>
    </source>
</evidence>
<dbReference type="SUPFAM" id="SSF100895">
    <property type="entry name" value="Kazal-type serine protease inhibitors"/>
    <property type="match status" value="3"/>
</dbReference>
<dbReference type="InterPro" id="IPR036058">
    <property type="entry name" value="Kazal_dom_sf"/>
</dbReference>
<dbReference type="InterPro" id="IPR002350">
    <property type="entry name" value="Kazal_dom"/>
</dbReference>
<reference evidence="10" key="1">
    <citation type="journal article" date="2017" name="PLoS ONE">
        <title>The Agassiz's desert tortoise genome provides a resource for the conservation of a threatened species.</title>
        <authorList>
            <person name="Tollis M."/>
            <person name="DeNardo D.F."/>
            <person name="Cornelius J.A."/>
            <person name="Dolby G.A."/>
            <person name="Edwards T."/>
            <person name="Henen B.T."/>
            <person name="Karl A.E."/>
            <person name="Murphy R.W."/>
            <person name="Kusumi K."/>
        </authorList>
    </citation>
    <scope>NUCLEOTIDE SEQUENCE [LARGE SCALE GENOMIC DNA]</scope>
</reference>
<feature type="domain" description="Kazal-like" evidence="8">
    <location>
        <begin position="88"/>
        <end position="153"/>
    </location>
</feature>
<keyword evidence="10" id="KW-1185">Reference proteome</keyword>
<dbReference type="GO" id="GO:0005576">
    <property type="term" value="C:extracellular region"/>
    <property type="evidence" value="ECO:0007669"/>
    <property type="project" value="UniProtKB-SubCell"/>
</dbReference>
<dbReference type="STRING" id="38772.ENSGAGP00000021764"/>